<feature type="compositionally biased region" description="Low complexity" evidence="1">
    <location>
        <begin position="1018"/>
        <end position="1033"/>
    </location>
</feature>
<feature type="transmembrane region" description="Helical" evidence="2">
    <location>
        <begin position="142"/>
        <end position="162"/>
    </location>
</feature>
<keyword evidence="4" id="KW-1185">Reference proteome</keyword>
<proteinExistence type="predicted"/>
<evidence type="ECO:0000256" key="1">
    <source>
        <dbReference type="SAM" id="MobiDB-lite"/>
    </source>
</evidence>
<feature type="region of interest" description="Disordered" evidence="1">
    <location>
        <begin position="918"/>
        <end position="972"/>
    </location>
</feature>
<feature type="compositionally biased region" description="Gly residues" evidence="1">
    <location>
        <begin position="529"/>
        <end position="539"/>
    </location>
</feature>
<dbReference type="Proteomes" id="UP000051952">
    <property type="component" value="Unassembled WGS sequence"/>
</dbReference>
<feature type="transmembrane region" description="Helical" evidence="2">
    <location>
        <begin position="1325"/>
        <end position="1348"/>
    </location>
</feature>
<sequence length="1483" mass="158068">MEGGSFLSGGQLASSISINNSNNNRSNNRNDNPQRIINGSEIAATVHWLGSHPLDPHCPVRQHGRYNASFHERLIMLNTVLNVVFGIFNSVHECADPPNDPNDPSLFYRYPSMDHFCESTMQLQPLFLLSVLTTTNLSPLRAVILVPLYSVLLAVYFAIRWIPGVPYGTTAVQYWSLALIVSLETLGCIAISIVREVRARRRFEHHVERFLLCVQTERTRRKIESMADTQIPLVFLRHAIDKTKAGAQQQPSRHANQHFGGDIPPYTFQNSRGVVCMFSIAGFGPWSSRRGPSDYIQVLQQVHEVYDRTLRELVRMFQSRVPPSAKKHSVIGKVKQQRKRSVLGTSSSSLKSLSLALLTGVGPMLRVYKVHTLGDVFMLVGCYVQEHQVQQRASTAMTDADGSTTTVQQRRQFSGVTLSPVIAYETAVNPLVVPPPDQNALVQQRSPQQNSLGPTATAAARRQSSSPREGSTPVVAPAIGDQAAQASQHLLVLPRSQSFLSAGQQDSASASGSYNPLMPETPQQLSSPRGGGGGGGGSGRASPLPMIATLKSPRSSAVAAPITDMNAVAIVGAGGGGGGGATSTLKRLSLAQLEHQKQRQQHHEYQLQILVQRVCVALERVSNVLPEAVDGLEWQSIDSNEEASRLRPVAVVVEGAVGLTMHKDTKNVIGFGAGVDQATKLLKRVVIATYPSHQRSLFPNTDVPVGNLSTESAQTTSIGSVGIDRGIQRDLKLFPLPRGILVLRLSSSTVATDVCDDAGWLAVHKSPAATGTSAAEVVVPSGIGSSSLRGTGAAHNSTRHLSIISQLGPGGSGSTRGQGEGGSNGVSQRGTTPASSLVIRRHQSQSISSFSHSGSQHPQDATTTTAARDDEVKPSPGHSSPANVIGENARAATAFVTSLPFSRHIVAAFATTNILKSSTRITSNPPRCERGGGDERGATGGDGQQRLTSTALSSEDNSRTSRRVQLSSFPADAREAGPAAALGHERSLFVVIVVRHLDEHLAKRRSITAGNKQQQRQSLSTSTPSPAAPPATSTALPAMLTIHDTMALLAPIGSGTSYIHGGGGVVIVGGGSGGGPNLMAASGYMSSSWAANNNNNNLVATTSASTQPSSLAEPQHPFASARSPHHRRLSSSSFQAGTVVTNSVISPPGIPYSGEYSISPTGPVITTTVGVAGEPPTTAAAGGAGGAPLQEAPVGGPRQIQQPQPRLSFWLPPPMLSVQRPHEPDIVLPLGNVVNDNNNRLPVSESALEDVAAAAEGEGDETTMTVVDPYSLGSGNNNNAIYRAAARLELTWSWRDISFTFFDPTTETFYWTITTSWDSVTVDMIFSLAACSLTFIGMIGACLIDGTAHSLFSRTMYDDDCELLGEDPRDYYTLRQPIFWGFIGVGVSWLFIASTMIVFPEHRRIFLKQLLAKMSVVTPQVVVVTASLNQASTAPATTPKQHRNNNNKNANNTPSSLPRILGFVCSMINQLIFFLAIAFSTGE</sequence>
<feature type="compositionally biased region" description="Basic and acidic residues" evidence="1">
    <location>
        <begin position="927"/>
        <end position="937"/>
    </location>
</feature>
<feature type="region of interest" description="Disordered" evidence="1">
    <location>
        <begin position="803"/>
        <end position="884"/>
    </location>
</feature>
<evidence type="ECO:0000256" key="2">
    <source>
        <dbReference type="SAM" id="Phobius"/>
    </source>
</evidence>
<feature type="compositionally biased region" description="Low complexity" evidence="1">
    <location>
        <begin position="844"/>
        <end position="866"/>
    </location>
</feature>
<feature type="compositionally biased region" description="Polar residues" evidence="1">
    <location>
        <begin position="826"/>
        <end position="835"/>
    </location>
</feature>
<reference evidence="4" key="1">
    <citation type="submission" date="2015-09" db="EMBL/GenBank/DDBJ databases">
        <authorList>
            <consortium name="Pathogen Informatics"/>
        </authorList>
    </citation>
    <scope>NUCLEOTIDE SEQUENCE [LARGE SCALE GENOMIC DNA]</scope>
    <source>
        <strain evidence="4">Lake Konstanz</strain>
    </source>
</reference>
<feature type="region of interest" description="Disordered" evidence="1">
    <location>
        <begin position="1104"/>
        <end position="1132"/>
    </location>
</feature>
<protein>
    <submittedName>
        <fullName evidence="3">Transmembrane protein, putative</fullName>
    </submittedName>
</protein>
<feature type="compositionally biased region" description="Polar residues" evidence="1">
    <location>
        <begin position="945"/>
        <end position="955"/>
    </location>
</feature>
<feature type="region of interest" description="Disordered" evidence="1">
    <location>
        <begin position="1433"/>
        <end position="1453"/>
    </location>
</feature>
<evidence type="ECO:0000313" key="4">
    <source>
        <dbReference type="Proteomes" id="UP000051952"/>
    </source>
</evidence>
<feature type="non-terminal residue" evidence="3">
    <location>
        <position position="1483"/>
    </location>
</feature>
<accession>A0A0S4IIM6</accession>
<dbReference type="EMBL" id="CYKH01000127">
    <property type="protein sequence ID" value="CUE72446.1"/>
    <property type="molecule type" value="Genomic_DNA"/>
</dbReference>
<name>A0A0S4IIM6_BODSA</name>
<organism evidence="3 4">
    <name type="scientific">Bodo saltans</name>
    <name type="common">Flagellated protozoan</name>
    <dbReference type="NCBI Taxonomy" id="75058"/>
    <lineage>
        <taxon>Eukaryota</taxon>
        <taxon>Discoba</taxon>
        <taxon>Euglenozoa</taxon>
        <taxon>Kinetoplastea</taxon>
        <taxon>Metakinetoplastina</taxon>
        <taxon>Eubodonida</taxon>
        <taxon>Bodonidae</taxon>
        <taxon>Bodo</taxon>
    </lineage>
</organism>
<feature type="region of interest" description="Disordered" evidence="1">
    <location>
        <begin position="502"/>
        <end position="544"/>
    </location>
</feature>
<evidence type="ECO:0000313" key="3">
    <source>
        <dbReference type="EMBL" id="CUE72446.1"/>
    </source>
</evidence>
<feature type="compositionally biased region" description="Low complexity" evidence="1">
    <location>
        <begin position="502"/>
        <end position="513"/>
    </location>
</feature>
<feature type="transmembrane region" description="Helical" evidence="2">
    <location>
        <begin position="1460"/>
        <end position="1479"/>
    </location>
</feature>
<feature type="region of interest" description="Disordered" evidence="1">
    <location>
        <begin position="1004"/>
        <end position="1033"/>
    </location>
</feature>
<keyword evidence="2" id="KW-0472">Membrane</keyword>
<keyword evidence="2 3" id="KW-0812">Transmembrane</keyword>
<feature type="transmembrane region" description="Helical" evidence="2">
    <location>
        <begin position="1378"/>
        <end position="1399"/>
    </location>
</feature>
<dbReference type="VEuPathDB" id="TriTrypDB:BSAL_54195"/>
<keyword evidence="2" id="KW-1133">Transmembrane helix</keyword>
<feature type="compositionally biased region" description="Polar residues" evidence="1">
    <location>
        <begin position="1008"/>
        <end position="1017"/>
    </location>
</feature>
<feature type="compositionally biased region" description="Gly residues" evidence="1">
    <location>
        <begin position="808"/>
        <end position="824"/>
    </location>
</feature>
<gene>
    <name evidence="3" type="ORF">BSAL_54195</name>
</gene>
<feature type="transmembrane region" description="Helical" evidence="2">
    <location>
        <begin position="174"/>
        <end position="194"/>
    </location>
</feature>
<feature type="compositionally biased region" description="Polar residues" evidence="1">
    <location>
        <begin position="440"/>
        <end position="454"/>
    </location>
</feature>
<feature type="region of interest" description="Disordered" evidence="1">
    <location>
        <begin position="435"/>
        <end position="475"/>
    </location>
</feature>